<name>A0A377JSR3_9HELI</name>
<gene>
    <name evidence="1" type="ORF">NCTC12219_00914</name>
</gene>
<protein>
    <submittedName>
        <fullName evidence="1">Uncharacterized protein</fullName>
    </submittedName>
</protein>
<dbReference type="RefSeq" id="WP_181892047.1">
    <property type="nucleotide sequence ID" value="NZ_UGHX01000001.1"/>
</dbReference>
<accession>A0A377JSR3</accession>
<evidence type="ECO:0000313" key="2">
    <source>
        <dbReference type="Proteomes" id="UP000255103"/>
    </source>
</evidence>
<proteinExistence type="predicted"/>
<sequence>MANFEIAHKVTADCEGGYVNDKTILVVKRFLALLGICGKICPYGKL</sequence>
<dbReference type="Proteomes" id="UP000255103">
    <property type="component" value="Unassembled WGS sequence"/>
</dbReference>
<reference evidence="1 2" key="1">
    <citation type="submission" date="2018-06" db="EMBL/GenBank/DDBJ databases">
        <authorList>
            <consortium name="Pathogen Informatics"/>
            <person name="Doyle S."/>
        </authorList>
    </citation>
    <scope>NUCLEOTIDE SEQUENCE [LARGE SCALE GENOMIC DNA]</scope>
    <source>
        <strain evidence="1 2">NCTC12219</strain>
    </source>
</reference>
<dbReference type="AlphaFoldDB" id="A0A377JSR3"/>
<dbReference type="EMBL" id="UGHX01000001">
    <property type="protein sequence ID" value="STP11031.1"/>
    <property type="molecule type" value="Genomic_DNA"/>
</dbReference>
<evidence type="ECO:0000313" key="1">
    <source>
        <dbReference type="EMBL" id="STP11031.1"/>
    </source>
</evidence>
<organism evidence="1 2">
    <name type="scientific">Helicobacter cinaedi</name>
    <dbReference type="NCBI Taxonomy" id="213"/>
    <lineage>
        <taxon>Bacteria</taxon>
        <taxon>Pseudomonadati</taxon>
        <taxon>Campylobacterota</taxon>
        <taxon>Epsilonproteobacteria</taxon>
        <taxon>Campylobacterales</taxon>
        <taxon>Helicobacteraceae</taxon>
        <taxon>Helicobacter</taxon>
    </lineage>
</organism>